<dbReference type="Proteomes" id="UP001497497">
    <property type="component" value="Unassembled WGS sequence"/>
</dbReference>
<evidence type="ECO:0000259" key="4">
    <source>
        <dbReference type="Pfam" id="PF00149"/>
    </source>
</evidence>
<protein>
    <submittedName>
        <fullName evidence="6">Uncharacterized protein</fullName>
    </submittedName>
</protein>
<dbReference type="PANTHER" id="PTHR11575">
    <property type="entry name" value="5'-NUCLEOTIDASE-RELATED"/>
    <property type="match status" value="1"/>
</dbReference>
<dbReference type="SUPFAM" id="SSF55816">
    <property type="entry name" value="5'-nucleotidase (syn. UDP-sugar hydrolase), C-terminal domain"/>
    <property type="match status" value="1"/>
</dbReference>
<dbReference type="SUPFAM" id="SSF56300">
    <property type="entry name" value="Metallo-dependent phosphatases"/>
    <property type="match status" value="1"/>
</dbReference>
<dbReference type="InterPro" id="IPR008334">
    <property type="entry name" value="5'-Nucleotdase_C"/>
</dbReference>
<dbReference type="Gene3D" id="3.90.780.10">
    <property type="entry name" value="5'-Nucleotidase, C-terminal domain"/>
    <property type="match status" value="1"/>
</dbReference>
<dbReference type="InterPro" id="IPR036907">
    <property type="entry name" value="5'-Nucleotdase_C_sf"/>
</dbReference>
<dbReference type="CDD" id="cd07406">
    <property type="entry name" value="MPP_CG11883_N"/>
    <property type="match status" value="1"/>
</dbReference>
<dbReference type="GO" id="GO:0016787">
    <property type="term" value="F:hydrolase activity"/>
    <property type="evidence" value="ECO:0007669"/>
    <property type="project" value="UniProtKB-KW"/>
</dbReference>
<dbReference type="InterPro" id="IPR004843">
    <property type="entry name" value="Calcineurin-like_PHP"/>
</dbReference>
<dbReference type="AlphaFoldDB" id="A0AAV2INI2"/>
<feature type="domain" description="Calcineurin-like phosphoesterase" evidence="4">
    <location>
        <begin position="4"/>
        <end position="207"/>
    </location>
</feature>
<proteinExistence type="inferred from homology"/>
<dbReference type="InterPro" id="IPR029052">
    <property type="entry name" value="Metallo-depent_PP-like"/>
</dbReference>
<keyword evidence="3" id="KW-0378">Hydrolase</keyword>
<dbReference type="GO" id="GO:0000166">
    <property type="term" value="F:nucleotide binding"/>
    <property type="evidence" value="ECO:0007669"/>
    <property type="project" value="UniProtKB-KW"/>
</dbReference>
<dbReference type="PRINTS" id="PR01607">
    <property type="entry name" value="APYRASEFAMLY"/>
</dbReference>
<evidence type="ECO:0000313" key="7">
    <source>
        <dbReference type="Proteomes" id="UP001497497"/>
    </source>
</evidence>
<comment type="similarity">
    <text evidence="1 3">Belongs to the 5'-nucleotidase family.</text>
</comment>
<evidence type="ECO:0000256" key="3">
    <source>
        <dbReference type="RuleBase" id="RU362119"/>
    </source>
</evidence>
<feature type="domain" description="5'-Nucleotidase C-terminal" evidence="5">
    <location>
        <begin position="290"/>
        <end position="439"/>
    </location>
</feature>
<evidence type="ECO:0000313" key="6">
    <source>
        <dbReference type="EMBL" id="CAL1547871.1"/>
    </source>
</evidence>
<name>A0AAV2INI2_LYMST</name>
<keyword evidence="7" id="KW-1185">Reference proteome</keyword>
<reference evidence="6 7" key="1">
    <citation type="submission" date="2024-04" db="EMBL/GenBank/DDBJ databases">
        <authorList>
            <consortium name="Genoscope - CEA"/>
            <person name="William W."/>
        </authorList>
    </citation>
    <scope>NUCLEOTIDE SEQUENCE [LARGE SCALE GENOMIC DNA]</scope>
</reference>
<dbReference type="Gene3D" id="3.60.21.10">
    <property type="match status" value="1"/>
</dbReference>
<dbReference type="Pfam" id="PF02872">
    <property type="entry name" value="5_nucleotid_C"/>
    <property type="match status" value="1"/>
</dbReference>
<dbReference type="PANTHER" id="PTHR11575:SF48">
    <property type="entry name" value="5'-NUCLEOTIDASE"/>
    <property type="match status" value="1"/>
</dbReference>
<dbReference type="InterPro" id="IPR006179">
    <property type="entry name" value="5_nucleotidase/apyrase"/>
</dbReference>
<evidence type="ECO:0000259" key="5">
    <source>
        <dbReference type="Pfam" id="PF02872"/>
    </source>
</evidence>
<accession>A0AAV2INI2</accession>
<dbReference type="EMBL" id="CAXITT010001087">
    <property type="protein sequence ID" value="CAL1547871.1"/>
    <property type="molecule type" value="Genomic_DNA"/>
</dbReference>
<dbReference type="InterPro" id="IPR041821">
    <property type="entry name" value="CG11883_N"/>
</dbReference>
<keyword evidence="2" id="KW-0732">Signal</keyword>
<evidence type="ECO:0000256" key="2">
    <source>
        <dbReference type="ARBA" id="ARBA00022729"/>
    </source>
</evidence>
<gene>
    <name evidence="6" type="ORF">GSLYS_00021188001</name>
</gene>
<keyword evidence="3" id="KW-0547">Nucleotide-binding</keyword>
<comment type="caution">
    <text evidence="6">The sequence shown here is derived from an EMBL/GenBank/DDBJ whole genome shotgun (WGS) entry which is preliminary data.</text>
</comment>
<organism evidence="6 7">
    <name type="scientific">Lymnaea stagnalis</name>
    <name type="common">Great pond snail</name>
    <name type="synonym">Helix stagnalis</name>
    <dbReference type="NCBI Taxonomy" id="6523"/>
    <lineage>
        <taxon>Eukaryota</taxon>
        <taxon>Metazoa</taxon>
        <taxon>Spiralia</taxon>
        <taxon>Lophotrochozoa</taxon>
        <taxon>Mollusca</taxon>
        <taxon>Gastropoda</taxon>
        <taxon>Heterobranchia</taxon>
        <taxon>Euthyneura</taxon>
        <taxon>Panpulmonata</taxon>
        <taxon>Hygrophila</taxon>
        <taxon>Lymnaeoidea</taxon>
        <taxon>Lymnaeidae</taxon>
        <taxon>Lymnaea</taxon>
    </lineage>
</organism>
<evidence type="ECO:0000256" key="1">
    <source>
        <dbReference type="ARBA" id="ARBA00006654"/>
    </source>
</evidence>
<dbReference type="Pfam" id="PF00149">
    <property type="entry name" value="Metallophos"/>
    <property type="match status" value="1"/>
</dbReference>
<dbReference type="GO" id="GO:0009166">
    <property type="term" value="P:nucleotide catabolic process"/>
    <property type="evidence" value="ECO:0007669"/>
    <property type="project" value="InterPro"/>
</dbReference>
<sequence length="576" mass="64593">MALTILHFNDVYNIEGQKDEPQGGAARMQSYIKSQKNDNPIVLFSGDALNPSLMSIFLKGDQMISVLNELGVAAAVYGNHDFDFGVDHLEDFAEKCNFPWLLSNVKDMVNNEPLARGETHVIIEHAGIKIGIIGLVEVEWIDTLSTLDPEDVTFIDYVESGQNLARIVRQLGAQLVIALTHMRSPNDERLAENVPDIDIILGGHDHDFEIINVKGKYVVKSGTDFRNMSKITMTQNNNNNGNWDVKVERVDLNSSIPEDTEMKKIVMKNLESVESKMDTYLGYMNVEMDGRFSSIRTQETNLGNFITDIILTATKADCALLNSGTLRSDRIHAKGEFRLRDLLTILPLVDSLVVIKVTGSSQLIEALENSVSKYPVKEGRFPQVAGLSFGFDPTKPPGQRIGRQLVRVQDDYIDFDKDYRLATKEYVAQGKDGFDVFKHCEIVINAEQCPSLSTMVQNHFDAVRIYLGEMECKSGHRQSLVALKKREEFIKQLSMDADNSNRPRKLIRQESIHGLESEQCFLTPRVEGRIYILDEEKLDVMQTLLPGGMARNLSMIKESSSSFSGSSLSSLTIEDN</sequence>